<dbReference type="EMBL" id="NFKK01000004">
    <property type="protein sequence ID" value="OUP53421.1"/>
    <property type="molecule type" value="Genomic_DNA"/>
</dbReference>
<accession>A0A1Y4LF24</accession>
<name>A0A1Y4LF24_9FIRM</name>
<sequence length="79" mass="8970">MNKANQKEEELVEITLFADGDRYQDDVFVCVNGESCLIKRGVPVKVRPMFARALADSAEQDKLAESMMRRAHERGEAVR</sequence>
<comment type="caution">
    <text evidence="1">The sequence shown here is derived from an EMBL/GenBank/DDBJ whole genome shotgun (WGS) entry which is preliminary data.</text>
</comment>
<organism evidence="1 2">
    <name type="scientific">Butyricicoccus pullicaecorum</name>
    <dbReference type="NCBI Taxonomy" id="501571"/>
    <lineage>
        <taxon>Bacteria</taxon>
        <taxon>Bacillati</taxon>
        <taxon>Bacillota</taxon>
        <taxon>Clostridia</taxon>
        <taxon>Eubacteriales</taxon>
        <taxon>Butyricicoccaceae</taxon>
        <taxon>Butyricicoccus</taxon>
    </lineage>
</organism>
<evidence type="ECO:0000313" key="2">
    <source>
        <dbReference type="Proteomes" id="UP000195897"/>
    </source>
</evidence>
<dbReference type="RefSeq" id="WP_087371580.1">
    <property type="nucleotide sequence ID" value="NZ_JBGKLX010000002.1"/>
</dbReference>
<dbReference type="Proteomes" id="UP000195897">
    <property type="component" value="Unassembled WGS sequence"/>
</dbReference>
<protein>
    <submittedName>
        <fullName evidence="1">Uncharacterized protein</fullName>
    </submittedName>
</protein>
<dbReference type="AlphaFoldDB" id="A0A1Y4LF24"/>
<proteinExistence type="predicted"/>
<gene>
    <name evidence="1" type="ORF">B5F17_05285</name>
</gene>
<evidence type="ECO:0000313" key="1">
    <source>
        <dbReference type="EMBL" id="OUP53421.1"/>
    </source>
</evidence>
<reference evidence="2" key="1">
    <citation type="submission" date="2017-04" db="EMBL/GenBank/DDBJ databases">
        <title>Function of individual gut microbiota members based on whole genome sequencing of pure cultures obtained from chicken caecum.</title>
        <authorList>
            <person name="Medvecky M."/>
            <person name="Cejkova D."/>
            <person name="Polansky O."/>
            <person name="Karasova D."/>
            <person name="Kubasova T."/>
            <person name="Cizek A."/>
            <person name="Rychlik I."/>
        </authorList>
    </citation>
    <scope>NUCLEOTIDE SEQUENCE [LARGE SCALE GENOMIC DNA]</scope>
    <source>
        <strain evidence="2">An180</strain>
    </source>
</reference>